<dbReference type="EMBL" id="CM056743">
    <property type="protein sequence ID" value="KAJ8673817.1"/>
    <property type="molecule type" value="Genomic_DNA"/>
</dbReference>
<evidence type="ECO:0000313" key="2">
    <source>
        <dbReference type="Proteomes" id="UP001239111"/>
    </source>
</evidence>
<accession>A0ACC2NRV9</accession>
<proteinExistence type="predicted"/>
<reference evidence="1" key="1">
    <citation type="submission" date="2023-04" db="EMBL/GenBank/DDBJ databases">
        <title>A chromosome-level genome assembly of the parasitoid wasp Eretmocerus hayati.</title>
        <authorList>
            <person name="Zhong Y."/>
            <person name="Liu S."/>
            <person name="Liu Y."/>
        </authorList>
    </citation>
    <scope>NUCLEOTIDE SEQUENCE</scope>
    <source>
        <strain evidence="1">ZJU_SS_LIU_2023</strain>
    </source>
</reference>
<gene>
    <name evidence="1" type="ORF">QAD02_005079</name>
</gene>
<keyword evidence="2" id="KW-1185">Reference proteome</keyword>
<dbReference type="Proteomes" id="UP001239111">
    <property type="component" value="Chromosome 3"/>
</dbReference>
<name>A0ACC2NRV9_9HYME</name>
<protein>
    <submittedName>
        <fullName evidence="1">Uncharacterized protein</fullName>
    </submittedName>
</protein>
<comment type="caution">
    <text evidence="1">The sequence shown here is derived from an EMBL/GenBank/DDBJ whole genome shotgun (WGS) entry which is preliminary data.</text>
</comment>
<sequence length="103" mass="11602">MPTADEFDILEKKVDLALEKLNMILSLMMSGRKSKFLPIPEQEYTLLPSFALKTVEELKDFNALLEKGGPDEKGPKPEEVQAQFVSSLLYYNLNLSAHAEISD</sequence>
<organism evidence="1 2">
    <name type="scientific">Eretmocerus hayati</name>
    <dbReference type="NCBI Taxonomy" id="131215"/>
    <lineage>
        <taxon>Eukaryota</taxon>
        <taxon>Metazoa</taxon>
        <taxon>Ecdysozoa</taxon>
        <taxon>Arthropoda</taxon>
        <taxon>Hexapoda</taxon>
        <taxon>Insecta</taxon>
        <taxon>Pterygota</taxon>
        <taxon>Neoptera</taxon>
        <taxon>Endopterygota</taxon>
        <taxon>Hymenoptera</taxon>
        <taxon>Apocrita</taxon>
        <taxon>Proctotrupomorpha</taxon>
        <taxon>Chalcidoidea</taxon>
        <taxon>Aphelinidae</taxon>
        <taxon>Aphelininae</taxon>
        <taxon>Eretmocerus</taxon>
    </lineage>
</organism>
<evidence type="ECO:0000313" key="1">
    <source>
        <dbReference type="EMBL" id="KAJ8673817.1"/>
    </source>
</evidence>